<protein>
    <submittedName>
        <fullName evidence="2">Uncharacterized protein</fullName>
    </submittedName>
</protein>
<organism evidence="2 3">
    <name type="scientific">Pontibacillus yanchengensis Y32</name>
    <dbReference type="NCBI Taxonomy" id="1385514"/>
    <lineage>
        <taxon>Bacteria</taxon>
        <taxon>Bacillati</taxon>
        <taxon>Bacillota</taxon>
        <taxon>Bacilli</taxon>
        <taxon>Bacillales</taxon>
        <taxon>Bacillaceae</taxon>
        <taxon>Pontibacillus</taxon>
    </lineage>
</organism>
<accession>A0A0A2T9E4</accession>
<dbReference type="OrthoDB" id="2679997at2"/>
<dbReference type="eggNOG" id="ENOG5032QXU">
    <property type="taxonomic scope" value="Bacteria"/>
</dbReference>
<dbReference type="AlphaFoldDB" id="A0A0A2T9E4"/>
<gene>
    <name evidence="2" type="ORF">N782_11990</name>
</gene>
<reference evidence="2 3" key="1">
    <citation type="journal article" date="2015" name="Stand. Genomic Sci.">
        <title>High quality draft genome sequence of the moderately halophilic bacterium Pontibacillus yanchengensis Y32(T) and comparison among Pontibacillus genomes.</title>
        <authorList>
            <person name="Huang J."/>
            <person name="Qiao Z.X."/>
            <person name="Tang J.W."/>
            <person name="Wang G."/>
        </authorList>
    </citation>
    <scope>NUCLEOTIDE SEQUENCE [LARGE SCALE GENOMIC DNA]</scope>
    <source>
        <strain evidence="2 3">Y32</strain>
    </source>
</reference>
<evidence type="ECO:0000313" key="3">
    <source>
        <dbReference type="Proteomes" id="UP000030147"/>
    </source>
</evidence>
<feature type="region of interest" description="Disordered" evidence="1">
    <location>
        <begin position="220"/>
        <end position="241"/>
    </location>
</feature>
<dbReference type="RefSeq" id="WP_036820108.1">
    <property type="nucleotide sequence ID" value="NZ_AVBF01000031.1"/>
</dbReference>
<keyword evidence="3" id="KW-1185">Reference proteome</keyword>
<name>A0A0A2T9E4_9BACI</name>
<evidence type="ECO:0000256" key="1">
    <source>
        <dbReference type="SAM" id="MobiDB-lite"/>
    </source>
</evidence>
<dbReference type="STRING" id="1385514.N782_11990"/>
<evidence type="ECO:0000313" key="2">
    <source>
        <dbReference type="EMBL" id="KGP72407.1"/>
    </source>
</evidence>
<dbReference type="Proteomes" id="UP000030147">
    <property type="component" value="Unassembled WGS sequence"/>
</dbReference>
<proteinExistence type="predicted"/>
<dbReference type="EMBL" id="AVBF01000031">
    <property type="protein sequence ID" value="KGP72407.1"/>
    <property type="molecule type" value="Genomic_DNA"/>
</dbReference>
<sequence length="399" mass="45549">MTILVKYQNKPISDLPYDYFVLFRRYCLAKGYQFIWDAKEQTIHVHPPLHQKVVNFIYEDADNSDGFLSKVIEQVKTFLQETNLTFSHTTPDSTGIDFHFSFNPISPNHYMSTPNLFVMHNGSDQTLEMVNLLRKQFNLFHLSHSFVKQGPSTSSTPLLTLQCEIPKDKSNQHLASYIEELSISLSDAIISYFSNQLNVDVSSCTKQTLTSFFEQFKSPAKKEKKKPQQKTAEKQSSQTNSIQEEIVQSEVFFDYIFYPSKEDKKLIITGDFHIKNTGNTTLIQPIICLKIDPIDQVSLGGQILPPGMADTFGVHSGESLKGWKYMSDDWFDQAQERGEYWIEPIQSLSLAPGEATSLSSFQVTITENEEQHNQVTIQGIVYFREQDLSFPSNNSIVVS</sequence>
<comment type="caution">
    <text evidence="2">The sequence shown here is derived from an EMBL/GenBank/DDBJ whole genome shotgun (WGS) entry which is preliminary data.</text>
</comment>